<keyword evidence="7" id="KW-0479">Metal-binding</keyword>
<organism evidence="15 16">
    <name type="scientific">Rhodovulum iodosum</name>
    <dbReference type="NCBI Taxonomy" id="68291"/>
    <lineage>
        <taxon>Bacteria</taxon>
        <taxon>Pseudomonadati</taxon>
        <taxon>Pseudomonadota</taxon>
        <taxon>Alphaproteobacteria</taxon>
        <taxon>Rhodobacterales</taxon>
        <taxon>Paracoccaceae</taxon>
        <taxon>Rhodovulum</taxon>
    </lineage>
</organism>
<comment type="caution">
    <text evidence="15">The sequence shown here is derived from an EMBL/GenBank/DDBJ whole genome shotgun (WGS) entry which is preliminary data.</text>
</comment>
<dbReference type="InterPro" id="IPR016174">
    <property type="entry name" value="Di-haem_cyt_TM"/>
</dbReference>
<keyword evidence="3" id="KW-0813">Transport</keyword>
<evidence type="ECO:0000256" key="8">
    <source>
        <dbReference type="ARBA" id="ARBA00022982"/>
    </source>
</evidence>
<protein>
    <submittedName>
        <fullName evidence="15">Cytochrome b561</fullName>
    </submittedName>
</protein>
<gene>
    <name evidence="15" type="ORF">Ga0609869_001124</name>
</gene>
<keyword evidence="10" id="KW-0408">Iron</keyword>
<dbReference type="Proteomes" id="UP001560019">
    <property type="component" value="Unassembled WGS sequence"/>
</dbReference>
<feature type="transmembrane region" description="Helical" evidence="13">
    <location>
        <begin position="14"/>
        <end position="34"/>
    </location>
</feature>
<evidence type="ECO:0000256" key="12">
    <source>
        <dbReference type="ARBA" id="ARBA00037975"/>
    </source>
</evidence>
<reference evidence="15 16" key="1">
    <citation type="submission" date="2024-06" db="EMBL/GenBank/DDBJ databases">
        <title>Genome of Rhodovulum iodosum, a marine photoferrotroph.</title>
        <authorList>
            <person name="Bianchini G."/>
            <person name="Nikeleit V."/>
            <person name="Kappler A."/>
            <person name="Bryce C."/>
            <person name="Sanchez-Baracaldo P."/>
        </authorList>
    </citation>
    <scope>NUCLEOTIDE SEQUENCE [LARGE SCALE GENOMIC DNA]</scope>
    <source>
        <strain evidence="15 16">UT/N1</strain>
    </source>
</reference>
<sequence length="178" mass="19878">MQDETARHGFLTRFFHWAVALLVFLMIPAGFVMIQDGLPQSVQNTLFLFHKNTGILIFALMILRLLWRSLRPPPPLPENVPGWQVWAANLTHRLLYALLLLMPIAGYVRVKAGGFPIETLDAWGVPALVPESEMLAGIAKTLHFYGALAISAFIALHVLAAVYHGVVRRDGVVARMWT</sequence>
<dbReference type="PANTHER" id="PTHR30529:SF1">
    <property type="entry name" value="CYTOCHROME B561 HOMOLOG 2"/>
    <property type="match status" value="1"/>
</dbReference>
<keyword evidence="8" id="KW-0249">Electron transport</keyword>
<evidence type="ECO:0000256" key="1">
    <source>
        <dbReference type="ARBA" id="ARBA00001970"/>
    </source>
</evidence>
<comment type="similarity">
    <text evidence="12">Belongs to the cytochrome b561 family.</text>
</comment>
<comment type="cofactor">
    <cofactor evidence="1">
        <name>heme b</name>
        <dbReference type="ChEBI" id="CHEBI:60344"/>
    </cofactor>
</comment>
<dbReference type="Pfam" id="PF01292">
    <property type="entry name" value="Ni_hydr_CYTB"/>
    <property type="match status" value="1"/>
</dbReference>
<evidence type="ECO:0000256" key="5">
    <source>
        <dbReference type="ARBA" id="ARBA00022617"/>
    </source>
</evidence>
<dbReference type="EMBL" id="JBEHHI010000001">
    <property type="protein sequence ID" value="MEX5727771.1"/>
    <property type="molecule type" value="Genomic_DNA"/>
</dbReference>
<dbReference type="InterPro" id="IPR011577">
    <property type="entry name" value="Cyt_b561_bac/Ni-Hgenase"/>
</dbReference>
<accession>A0ABV3XR14</accession>
<dbReference type="RefSeq" id="WP_125405756.1">
    <property type="nucleotide sequence ID" value="NZ_JBEHHI010000001.1"/>
</dbReference>
<comment type="subcellular location">
    <subcellularLocation>
        <location evidence="2">Cell membrane</location>
        <topology evidence="2">Multi-pass membrane protein</topology>
    </subcellularLocation>
</comment>
<evidence type="ECO:0000256" key="10">
    <source>
        <dbReference type="ARBA" id="ARBA00023004"/>
    </source>
</evidence>
<dbReference type="SUPFAM" id="SSF81342">
    <property type="entry name" value="Transmembrane di-heme cytochromes"/>
    <property type="match status" value="1"/>
</dbReference>
<evidence type="ECO:0000256" key="3">
    <source>
        <dbReference type="ARBA" id="ARBA00022448"/>
    </source>
</evidence>
<evidence type="ECO:0000256" key="11">
    <source>
        <dbReference type="ARBA" id="ARBA00023136"/>
    </source>
</evidence>
<feature type="transmembrane region" description="Helical" evidence="13">
    <location>
        <begin position="46"/>
        <end position="67"/>
    </location>
</feature>
<evidence type="ECO:0000256" key="6">
    <source>
        <dbReference type="ARBA" id="ARBA00022692"/>
    </source>
</evidence>
<keyword evidence="4" id="KW-1003">Cell membrane</keyword>
<dbReference type="InterPro" id="IPR052168">
    <property type="entry name" value="Cytochrome_b561_oxidase"/>
</dbReference>
<evidence type="ECO:0000259" key="14">
    <source>
        <dbReference type="Pfam" id="PF01292"/>
    </source>
</evidence>
<feature type="domain" description="Cytochrome b561 bacterial/Ni-hydrogenase" evidence="14">
    <location>
        <begin position="7"/>
        <end position="178"/>
    </location>
</feature>
<proteinExistence type="inferred from homology"/>
<evidence type="ECO:0000313" key="15">
    <source>
        <dbReference type="EMBL" id="MEX5727771.1"/>
    </source>
</evidence>
<keyword evidence="11 13" id="KW-0472">Membrane</keyword>
<keyword evidence="16" id="KW-1185">Reference proteome</keyword>
<keyword evidence="5" id="KW-0349">Heme</keyword>
<evidence type="ECO:0000313" key="16">
    <source>
        <dbReference type="Proteomes" id="UP001560019"/>
    </source>
</evidence>
<keyword evidence="9 13" id="KW-1133">Transmembrane helix</keyword>
<evidence type="ECO:0000256" key="2">
    <source>
        <dbReference type="ARBA" id="ARBA00004651"/>
    </source>
</evidence>
<evidence type="ECO:0000256" key="9">
    <source>
        <dbReference type="ARBA" id="ARBA00022989"/>
    </source>
</evidence>
<evidence type="ECO:0000256" key="13">
    <source>
        <dbReference type="SAM" id="Phobius"/>
    </source>
</evidence>
<dbReference type="Gene3D" id="1.20.950.20">
    <property type="entry name" value="Transmembrane di-heme cytochromes, Chain C"/>
    <property type="match status" value="1"/>
</dbReference>
<feature type="transmembrane region" description="Helical" evidence="13">
    <location>
        <begin position="87"/>
        <end position="108"/>
    </location>
</feature>
<evidence type="ECO:0000256" key="7">
    <source>
        <dbReference type="ARBA" id="ARBA00022723"/>
    </source>
</evidence>
<feature type="transmembrane region" description="Helical" evidence="13">
    <location>
        <begin position="144"/>
        <end position="166"/>
    </location>
</feature>
<evidence type="ECO:0000256" key="4">
    <source>
        <dbReference type="ARBA" id="ARBA00022475"/>
    </source>
</evidence>
<name>A0ABV3XR14_9RHOB</name>
<dbReference type="PANTHER" id="PTHR30529">
    <property type="entry name" value="CYTOCHROME B561"/>
    <property type="match status" value="1"/>
</dbReference>
<keyword evidence="6 13" id="KW-0812">Transmembrane</keyword>